<keyword evidence="12" id="KW-1185">Reference proteome</keyword>
<reference evidence="11 12" key="1">
    <citation type="submission" date="2020-11" db="EMBL/GenBank/DDBJ databases">
        <title>Enhanced detection system for hospital associated transmission using whole genome sequencing surveillance.</title>
        <authorList>
            <person name="Harrison L.H."/>
            <person name="Van Tyne D."/>
            <person name="Marsh J.W."/>
            <person name="Griffith M.P."/>
            <person name="Snyder D.J."/>
            <person name="Cooper V.S."/>
            <person name="Mustapha M."/>
        </authorList>
    </citation>
    <scope>NUCLEOTIDE SEQUENCE [LARGE SCALE GENOMIC DNA]</scope>
    <source>
        <strain evidence="11 12">PSA00705</strain>
    </source>
</reference>
<evidence type="ECO:0000256" key="2">
    <source>
        <dbReference type="ARBA" id="ARBA00022670"/>
    </source>
</evidence>
<feature type="domain" description="Coenzyme PQQ synthesis protein F N-terminal lobe" evidence="8">
    <location>
        <begin position="248"/>
        <end position="339"/>
    </location>
</feature>
<comment type="caution">
    <text evidence="11">The sequence shown here is derived from an EMBL/GenBank/DDBJ whole genome shotgun (WGS) entry which is preliminary data.</text>
</comment>
<evidence type="ECO:0000259" key="10">
    <source>
        <dbReference type="Pfam" id="PF22456"/>
    </source>
</evidence>
<dbReference type="GO" id="GO:0016787">
    <property type="term" value="F:hydrolase activity"/>
    <property type="evidence" value="ECO:0007669"/>
    <property type="project" value="UniProtKB-KW"/>
</dbReference>
<evidence type="ECO:0000256" key="1">
    <source>
        <dbReference type="ARBA" id="ARBA00007261"/>
    </source>
</evidence>
<evidence type="ECO:0000259" key="9">
    <source>
        <dbReference type="Pfam" id="PF22455"/>
    </source>
</evidence>
<dbReference type="InterPro" id="IPR054740">
    <property type="entry name" value="PqqF_N_2"/>
</dbReference>
<dbReference type="PANTHER" id="PTHR43690">
    <property type="entry name" value="NARDILYSIN"/>
    <property type="match status" value="1"/>
</dbReference>
<dbReference type="PANTHER" id="PTHR43690:SF18">
    <property type="entry name" value="INSULIN-DEGRADING ENZYME-RELATED"/>
    <property type="match status" value="1"/>
</dbReference>
<organism evidence="11 12">
    <name type="scientific">Pseudomonas nitroreducens</name>
    <dbReference type="NCBI Taxonomy" id="46680"/>
    <lineage>
        <taxon>Bacteria</taxon>
        <taxon>Pseudomonadati</taxon>
        <taxon>Pseudomonadota</taxon>
        <taxon>Gammaproteobacteria</taxon>
        <taxon>Pseudomonadales</taxon>
        <taxon>Pseudomonadaceae</taxon>
        <taxon>Pseudomonas</taxon>
    </lineage>
</organism>
<evidence type="ECO:0000256" key="6">
    <source>
        <dbReference type="ARBA" id="ARBA00023049"/>
    </source>
</evidence>
<feature type="domain" description="Coenzyme PQQ synthesis protein F-like C-terminal lobe" evidence="10">
    <location>
        <begin position="618"/>
        <end position="717"/>
    </location>
</feature>
<dbReference type="Pfam" id="PF22455">
    <property type="entry name" value="PqqF_C_3"/>
    <property type="match status" value="1"/>
</dbReference>
<dbReference type="InterPro" id="IPR050626">
    <property type="entry name" value="Peptidase_M16"/>
</dbReference>
<evidence type="ECO:0000313" key="12">
    <source>
        <dbReference type="Proteomes" id="UP000608450"/>
    </source>
</evidence>
<keyword evidence="6" id="KW-0482">Metalloprotease</keyword>
<keyword evidence="5" id="KW-0862">Zinc</keyword>
<evidence type="ECO:0000259" key="8">
    <source>
        <dbReference type="Pfam" id="PF22454"/>
    </source>
</evidence>
<feature type="domain" description="Peptidase M16 N-terminal" evidence="7">
    <location>
        <begin position="21"/>
        <end position="141"/>
    </location>
</feature>
<dbReference type="SUPFAM" id="SSF63411">
    <property type="entry name" value="LuxS/MPP-like metallohydrolase"/>
    <property type="match status" value="2"/>
</dbReference>
<dbReference type="EMBL" id="JADTFC010000004">
    <property type="protein sequence ID" value="MBG6286334.1"/>
    <property type="molecule type" value="Genomic_DNA"/>
</dbReference>
<dbReference type="Proteomes" id="UP000608450">
    <property type="component" value="Unassembled WGS sequence"/>
</dbReference>
<evidence type="ECO:0000256" key="3">
    <source>
        <dbReference type="ARBA" id="ARBA00022723"/>
    </source>
</evidence>
<sequence>MSMNNLPAKTLILANGLRATVIHAPGASHAAALLRIARGSHDEPEAFPGLAHFTEHLLFLCGERFVEGERLMPWVQARGGRVNASTRARQTDYFFEVPADALGDGLARLLDMLARPRLDEAVQVAEREVLEAEFLARGRDPDTLIDAALALAVAPGHALGRFVAGRRDTLKVESAEFQQALRDFIRSCQVGGALELWLQGPQTLEELAILAEREGSVFPLGAAVASTGRESLLPLSGEELKLRLPGAPRLVLAFALDGMAGEGGALLEQLQGWLADEAPGSLLACLGQNGLADSARARLSRFADGQALLRFDFELAEASTADLVESAFLSWLEALRKLPADVLAAAPADGATGSLAQLQRRARSDASSVWLGQLVASRMIRLLTSESVIGESLTSAGFILDVVRCAKRAAEPLRAEPWSFAPVQLPADSEPAALHLRWRFPQAPGRQAFLSARQVLRPLAGAARHEGVTLRLEALESDWALLLSGARNQLADLAECAINALQHPPAAVLGQGARLLAAERRRREGEMPIRQLIDLLPQVLAGDSEALPDWSAAHWDALALGIELPNTLADHSSASPLPPRSGPPGRHRQVLEMPGEAALLLFCPLVSRSVADEAAWRLLARVLEPAFFHWLRGERQLAYALYCGFRQIGMRRGILFAVQSPLLSAVELQAEVDSFLYQQGEALLRIDPQRVDSLRASLAAELVRAPGDFAERLQQAWHDQLAGVLPPHRALMAEALESLCGTELRAAHSALTSAQGGHWLLLSRA</sequence>
<dbReference type="InterPro" id="IPR011765">
    <property type="entry name" value="Pept_M16_N"/>
</dbReference>
<dbReference type="NCBIfam" id="TIGR02110">
    <property type="entry name" value="PQQ_syn_pqqF"/>
    <property type="match status" value="1"/>
</dbReference>
<protein>
    <submittedName>
        <fullName evidence="11">Pyrroloquinoline quinone biosynthesis protein PqqF</fullName>
        <ecNumber evidence="11">3.4.24.-</ecNumber>
    </submittedName>
</protein>
<evidence type="ECO:0000313" key="11">
    <source>
        <dbReference type="EMBL" id="MBG6286334.1"/>
    </source>
</evidence>
<dbReference type="InterPro" id="IPR054734">
    <property type="entry name" value="PqqF-like_C_4"/>
</dbReference>
<keyword evidence="3" id="KW-0479">Metal-binding</keyword>
<evidence type="ECO:0000259" key="7">
    <source>
        <dbReference type="Pfam" id="PF00675"/>
    </source>
</evidence>
<feature type="domain" description="Coenzyme PQQ synthesis protein F C-terminal lobe" evidence="9">
    <location>
        <begin position="432"/>
        <end position="559"/>
    </location>
</feature>
<dbReference type="EC" id="3.4.24.-" evidence="11"/>
<dbReference type="Pfam" id="PF00675">
    <property type="entry name" value="Peptidase_M16"/>
    <property type="match status" value="1"/>
</dbReference>
<dbReference type="Pfam" id="PF22454">
    <property type="entry name" value="PQQ_syn_pqqF_N_2"/>
    <property type="match status" value="1"/>
</dbReference>
<proteinExistence type="inferred from homology"/>
<keyword evidence="4 11" id="KW-0378">Hydrolase</keyword>
<name>A0ABS0KEN3_PSENT</name>
<dbReference type="Gene3D" id="3.30.830.10">
    <property type="entry name" value="Metalloenzyme, LuxS/M16 peptidase-like"/>
    <property type="match status" value="2"/>
</dbReference>
<dbReference type="Pfam" id="PF22456">
    <property type="entry name" value="PqqF-like_C_4"/>
    <property type="match status" value="1"/>
</dbReference>
<dbReference type="InterPro" id="IPR054733">
    <property type="entry name" value="PqqF_C_3"/>
</dbReference>
<evidence type="ECO:0000256" key="4">
    <source>
        <dbReference type="ARBA" id="ARBA00022801"/>
    </source>
</evidence>
<dbReference type="InterPro" id="IPR011249">
    <property type="entry name" value="Metalloenz_LuxS/M16"/>
</dbReference>
<accession>A0ABS0KEN3</accession>
<dbReference type="InterPro" id="IPR011844">
    <property type="entry name" value="PQQ_synth_PqqF"/>
</dbReference>
<comment type="similarity">
    <text evidence="1">Belongs to the peptidase M16 family.</text>
</comment>
<gene>
    <name evidence="11" type="primary">pqqF</name>
    <name evidence="11" type="ORF">I5I61_02650</name>
</gene>
<keyword evidence="2" id="KW-0645">Protease</keyword>
<evidence type="ECO:0000256" key="5">
    <source>
        <dbReference type="ARBA" id="ARBA00022833"/>
    </source>
</evidence>